<evidence type="ECO:0000313" key="3">
    <source>
        <dbReference type="EMBL" id="QGU32393.1"/>
    </source>
</evidence>
<dbReference type="PANTHER" id="PTHR45947:SF3">
    <property type="entry name" value="SULFOQUINOVOSYL TRANSFERASE SQD2"/>
    <property type="match status" value="1"/>
</dbReference>
<dbReference type="Gene3D" id="3.40.50.2000">
    <property type="entry name" value="Glycogen Phosphorylase B"/>
    <property type="match status" value="2"/>
</dbReference>
<dbReference type="InterPro" id="IPR028098">
    <property type="entry name" value="Glyco_trans_4-like_N"/>
</dbReference>
<dbReference type="PANTHER" id="PTHR45947">
    <property type="entry name" value="SULFOQUINOVOSYL TRANSFERASE SQD2"/>
    <property type="match status" value="1"/>
</dbReference>
<dbReference type="GO" id="GO:0016757">
    <property type="term" value="F:glycosyltransferase activity"/>
    <property type="evidence" value="ECO:0007669"/>
    <property type="project" value="InterPro"/>
</dbReference>
<reference evidence="3 4" key="1">
    <citation type="submission" date="2019-12" db="EMBL/GenBank/DDBJ databases">
        <title>The complete genome of the thermophilic, anoxygenic phototrophic gammaproteobacterium Thermochromatium tepidum.</title>
        <authorList>
            <person name="Sattley W.M."/>
            <person name="Swingley W.D."/>
            <person name="Burchell B.M."/>
            <person name="Gurbani S.A."/>
            <person name="Kujawa C.M."/>
            <person name="Nuccio D.A."/>
            <person name="Schladweiler J."/>
            <person name="Shaffer K.N."/>
            <person name="Stokes L.M."/>
            <person name="Touchman J.W."/>
            <person name="Blankenship R.E."/>
            <person name="Madigan M.T."/>
        </authorList>
    </citation>
    <scope>NUCLEOTIDE SEQUENCE [LARGE SCALE GENOMIC DNA]</scope>
    <source>
        <strain evidence="3 4">ATCC 43061</strain>
    </source>
</reference>
<dbReference type="RefSeq" id="WP_153974591.1">
    <property type="nucleotide sequence ID" value="NZ_CP039268.1"/>
</dbReference>
<dbReference type="InterPro" id="IPR001296">
    <property type="entry name" value="Glyco_trans_1"/>
</dbReference>
<dbReference type="KEGG" id="ttp:E6P07_04945"/>
<dbReference type="OrthoDB" id="9802525at2"/>
<dbReference type="EMBL" id="CP039268">
    <property type="protein sequence ID" value="QGU32393.1"/>
    <property type="molecule type" value="Genomic_DNA"/>
</dbReference>
<dbReference type="Proteomes" id="UP000426424">
    <property type="component" value="Chromosome"/>
</dbReference>
<dbReference type="InterPro" id="IPR050194">
    <property type="entry name" value="Glycosyltransferase_grp1"/>
</dbReference>
<dbReference type="Pfam" id="PF13439">
    <property type="entry name" value="Glyco_transf_4"/>
    <property type="match status" value="1"/>
</dbReference>
<keyword evidence="4" id="KW-1185">Reference proteome</keyword>
<name>A0A6I6E6W0_THETI</name>
<evidence type="ECO:0000259" key="2">
    <source>
        <dbReference type="Pfam" id="PF13439"/>
    </source>
</evidence>
<evidence type="ECO:0000259" key="1">
    <source>
        <dbReference type="Pfam" id="PF00534"/>
    </source>
</evidence>
<protein>
    <submittedName>
        <fullName evidence="3">Glycosyltransferase</fullName>
    </submittedName>
</protein>
<gene>
    <name evidence="3" type="ORF">E6P07_04945</name>
</gene>
<dbReference type="AlphaFoldDB" id="A0A6I6E6W0"/>
<accession>A0A6I6E6W0</accession>
<sequence>MLTGSEPDTTPVDEASAVGLRVAILSDAAPERNGVGAYYRDLADHLRAAGARVALIAPRHHNGRWHGGLSLPLPGDPTQRILVPSRAFIRRRLERLAPTVIVVPTPGPYGLFGLHLARRLGVELVVGFHTHFEALTDLFPHWGLGRRLANAYLRACHRHLFEHGRVVLANSESMLEVARAIGAQRLELMATPIPKRFLDRTPTPLRPRVERVLFAGRLAPEKNLEAIVAAARALPDLEFLIAGDGPLKGWLEAQAAGLPNLRLIGWVRRERILDLIDSVEALILPSRIESFGTIALEAMARARPVLVSPACGIRSWEQLSQGLFVIEEGESLSAALERLCDLSPEVREQRAQQARAAAAALNASNLRHWIRMLAPESE</sequence>
<organism evidence="3 4">
    <name type="scientific">Thermochromatium tepidum ATCC 43061</name>
    <dbReference type="NCBI Taxonomy" id="316276"/>
    <lineage>
        <taxon>Bacteria</taxon>
        <taxon>Pseudomonadati</taxon>
        <taxon>Pseudomonadota</taxon>
        <taxon>Gammaproteobacteria</taxon>
        <taxon>Chromatiales</taxon>
        <taxon>Chromatiaceae</taxon>
        <taxon>Thermochromatium</taxon>
    </lineage>
</organism>
<proteinExistence type="predicted"/>
<evidence type="ECO:0000313" key="4">
    <source>
        <dbReference type="Proteomes" id="UP000426424"/>
    </source>
</evidence>
<feature type="domain" description="Glycosyl transferase family 1" evidence="1">
    <location>
        <begin position="206"/>
        <end position="355"/>
    </location>
</feature>
<dbReference type="Pfam" id="PF00534">
    <property type="entry name" value="Glycos_transf_1"/>
    <property type="match status" value="1"/>
</dbReference>
<dbReference type="SUPFAM" id="SSF53756">
    <property type="entry name" value="UDP-Glycosyltransferase/glycogen phosphorylase"/>
    <property type="match status" value="1"/>
</dbReference>
<keyword evidence="3" id="KW-0808">Transferase</keyword>
<feature type="domain" description="Glycosyltransferase subfamily 4-like N-terminal" evidence="2">
    <location>
        <begin position="33"/>
        <end position="187"/>
    </location>
</feature>